<reference evidence="2" key="1">
    <citation type="journal article" date="2011" name="Genome Biol.">
        <title>Comparative and functional genomics provide insights into the pathogenicity of dermatophytic fungi.</title>
        <authorList>
            <person name="Burmester A."/>
            <person name="Shelest E."/>
            <person name="Gloeckner G."/>
            <person name="Heddergott C."/>
            <person name="Schindler S."/>
            <person name="Staib P."/>
            <person name="Heidel A."/>
            <person name="Felder M."/>
            <person name="Petzold A."/>
            <person name="Szafranski K."/>
            <person name="Feuermann M."/>
            <person name="Pedruzzi I."/>
            <person name="Priebe S."/>
            <person name="Groth M."/>
            <person name="Winkler R."/>
            <person name="Li W."/>
            <person name="Kniemeyer O."/>
            <person name="Schroeckh V."/>
            <person name="Hertweck C."/>
            <person name="Hube B."/>
            <person name="White T.C."/>
            <person name="Platzer M."/>
            <person name="Guthke R."/>
            <person name="Heitman J."/>
            <person name="Woestemeyer J."/>
            <person name="Zipfel P.F."/>
            <person name="Monod M."/>
            <person name="Brakhage A.A."/>
        </authorList>
    </citation>
    <scope>NUCLEOTIDE SEQUENCE [LARGE SCALE GENOMIC DNA]</scope>
    <source>
        <strain evidence="2">HKI 0517</strain>
    </source>
</reference>
<dbReference type="HOGENOM" id="CLU_2322045_0_0_1"/>
<name>D4D8R3_TRIVH</name>
<evidence type="ECO:0000313" key="2">
    <source>
        <dbReference type="Proteomes" id="UP000008383"/>
    </source>
</evidence>
<dbReference type="KEGG" id="tve:TRV_03501"/>
<keyword evidence="2" id="KW-1185">Reference proteome</keyword>
<dbReference type="RefSeq" id="XP_003022374.1">
    <property type="nucleotide sequence ID" value="XM_003022328.1"/>
</dbReference>
<dbReference type="GeneID" id="9580920"/>
<sequence>MTGRLLAYLLDTKRLIPGKPMQLMFPMRDTSVDYLDPSYKIYQTRCSARAWIQLRFHSHCRVDFSRGTKAELVVCLVHTPVAGTIIDLRFSALLKIIHP</sequence>
<dbReference type="EMBL" id="ACYE01000181">
    <property type="protein sequence ID" value="EFE41756.1"/>
    <property type="molecule type" value="Genomic_DNA"/>
</dbReference>
<protein>
    <submittedName>
        <fullName evidence="1">Uncharacterized protein</fullName>
    </submittedName>
</protein>
<comment type="caution">
    <text evidence="1">The sequence shown here is derived from an EMBL/GenBank/DDBJ whole genome shotgun (WGS) entry which is preliminary data.</text>
</comment>
<gene>
    <name evidence="1" type="ORF">TRV_03501</name>
</gene>
<accession>D4D8R3</accession>
<evidence type="ECO:0000313" key="1">
    <source>
        <dbReference type="EMBL" id="EFE41756.1"/>
    </source>
</evidence>
<dbReference type="AlphaFoldDB" id="D4D8R3"/>
<dbReference type="Proteomes" id="UP000008383">
    <property type="component" value="Unassembled WGS sequence"/>
</dbReference>
<organism evidence="1 2">
    <name type="scientific">Trichophyton verrucosum (strain HKI 0517)</name>
    <dbReference type="NCBI Taxonomy" id="663202"/>
    <lineage>
        <taxon>Eukaryota</taxon>
        <taxon>Fungi</taxon>
        <taxon>Dikarya</taxon>
        <taxon>Ascomycota</taxon>
        <taxon>Pezizomycotina</taxon>
        <taxon>Eurotiomycetes</taxon>
        <taxon>Eurotiomycetidae</taxon>
        <taxon>Onygenales</taxon>
        <taxon>Arthrodermataceae</taxon>
        <taxon>Trichophyton</taxon>
    </lineage>
</organism>
<proteinExistence type="predicted"/>